<comment type="caution">
    <text evidence="1">The sequence shown here is derived from an EMBL/GenBank/DDBJ whole genome shotgun (WGS) entry which is preliminary data.</text>
</comment>
<sequence>MNELQKRQEQFPDYYSFSRLQDDEDNVIISSNPIEPYSYYNDDLISTSLIAISSFIEQVEEHIISHNDSSIRRGNDSLEEQESTIIIPVNDLVENENTHNLVEYFRSTNVNITGADDDNKRNAINHHNEVLHFTTFNEDANNINDEQLVLPTTVETHHLITNFDDNYDNINNSRSEDNHVNKKFNIDCQLRFDDGVIERFNTARRNTVSVSKGISVTRVEERLPYAMLNIENYSWRDCVDVGLE</sequence>
<name>A0A9N8YSM0_9GLOM</name>
<evidence type="ECO:0000313" key="1">
    <source>
        <dbReference type="EMBL" id="CAG8444925.1"/>
    </source>
</evidence>
<dbReference type="EMBL" id="CAJVPS010000043">
    <property type="protein sequence ID" value="CAG8444925.1"/>
    <property type="molecule type" value="Genomic_DNA"/>
</dbReference>
<evidence type="ECO:0000313" key="2">
    <source>
        <dbReference type="Proteomes" id="UP000789508"/>
    </source>
</evidence>
<accession>A0A9N8YSM0</accession>
<organism evidence="1 2">
    <name type="scientific">Ambispora leptoticha</name>
    <dbReference type="NCBI Taxonomy" id="144679"/>
    <lineage>
        <taxon>Eukaryota</taxon>
        <taxon>Fungi</taxon>
        <taxon>Fungi incertae sedis</taxon>
        <taxon>Mucoromycota</taxon>
        <taxon>Glomeromycotina</taxon>
        <taxon>Glomeromycetes</taxon>
        <taxon>Archaeosporales</taxon>
        <taxon>Ambisporaceae</taxon>
        <taxon>Ambispora</taxon>
    </lineage>
</organism>
<proteinExistence type="predicted"/>
<protein>
    <submittedName>
        <fullName evidence="1">8508_t:CDS:1</fullName>
    </submittedName>
</protein>
<gene>
    <name evidence="1" type="ORF">ALEPTO_LOCUS606</name>
</gene>
<dbReference type="Proteomes" id="UP000789508">
    <property type="component" value="Unassembled WGS sequence"/>
</dbReference>
<reference evidence="1" key="1">
    <citation type="submission" date="2021-06" db="EMBL/GenBank/DDBJ databases">
        <authorList>
            <person name="Kallberg Y."/>
            <person name="Tangrot J."/>
            <person name="Rosling A."/>
        </authorList>
    </citation>
    <scope>NUCLEOTIDE SEQUENCE</scope>
    <source>
        <strain evidence="1">FL130A</strain>
    </source>
</reference>
<dbReference type="OrthoDB" id="10563813at2759"/>
<dbReference type="AlphaFoldDB" id="A0A9N8YSM0"/>
<keyword evidence="2" id="KW-1185">Reference proteome</keyword>